<reference evidence="2 3" key="1">
    <citation type="submission" date="2018-07" db="EMBL/GenBank/DDBJ databases">
        <title>Genomic Encyclopedia of Type Strains, Phase IV (KMG-IV): sequencing the most valuable type-strain genomes for metagenomic binning, comparative biology and taxonomic classification.</title>
        <authorList>
            <person name="Goeker M."/>
        </authorList>
    </citation>
    <scope>NUCLEOTIDE SEQUENCE [LARGE SCALE GENOMIC DNA]</scope>
    <source>
        <strain evidence="2 3">DSM 44290</strain>
    </source>
</reference>
<gene>
    <name evidence="2" type="ORF">DFR76_104329</name>
</gene>
<accession>A0A370I775</accession>
<evidence type="ECO:0000256" key="1">
    <source>
        <dbReference type="SAM" id="SignalP"/>
    </source>
</evidence>
<evidence type="ECO:0000313" key="2">
    <source>
        <dbReference type="EMBL" id="RDI66579.1"/>
    </source>
</evidence>
<sequence>MRRYVFRAATLLLLGAVAIAGCSATPRTGAQPDTDRPAGVDVAAVDRVLASDPAQQLAGSFLRSHPTPGSADAVMRRVGEPILIYAIDPAFVGNPSATMRDAGKPSYVAVPVRIGARTDTDTLQLDANGGYPPRAIASGSEEHDAAATLPPDARLLLDYPSHTWFGWTETRVTAIQSGTYTDLRGREFDLTQFEQWLTVRQPAAARPNR</sequence>
<evidence type="ECO:0000313" key="3">
    <source>
        <dbReference type="Proteomes" id="UP000254869"/>
    </source>
</evidence>
<dbReference type="Proteomes" id="UP000254869">
    <property type="component" value="Unassembled WGS sequence"/>
</dbReference>
<comment type="caution">
    <text evidence="2">The sequence shown here is derived from an EMBL/GenBank/DDBJ whole genome shotgun (WGS) entry which is preliminary data.</text>
</comment>
<dbReference type="STRING" id="1210086.GCA_001613105_01526"/>
<name>A0A370I775_9NOCA</name>
<evidence type="ECO:0008006" key="4">
    <source>
        <dbReference type="Google" id="ProtNLM"/>
    </source>
</evidence>
<protein>
    <recommendedName>
        <fullName evidence="4">Lipoprotein</fullName>
    </recommendedName>
</protein>
<dbReference type="EMBL" id="QQBC01000004">
    <property type="protein sequence ID" value="RDI66579.1"/>
    <property type="molecule type" value="Genomic_DNA"/>
</dbReference>
<proteinExistence type="predicted"/>
<feature type="chain" id="PRO_5038840406" description="Lipoprotein" evidence="1">
    <location>
        <begin position="21"/>
        <end position="209"/>
    </location>
</feature>
<organism evidence="2 3">
    <name type="scientific">Nocardia pseudobrasiliensis</name>
    <dbReference type="NCBI Taxonomy" id="45979"/>
    <lineage>
        <taxon>Bacteria</taxon>
        <taxon>Bacillati</taxon>
        <taxon>Actinomycetota</taxon>
        <taxon>Actinomycetes</taxon>
        <taxon>Mycobacteriales</taxon>
        <taxon>Nocardiaceae</taxon>
        <taxon>Nocardia</taxon>
    </lineage>
</organism>
<dbReference type="PROSITE" id="PS51257">
    <property type="entry name" value="PROKAR_LIPOPROTEIN"/>
    <property type="match status" value="1"/>
</dbReference>
<feature type="signal peptide" evidence="1">
    <location>
        <begin position="1"/>
        <end position="20"/>
    </location>
</feature>
<keyword evidence="1" id="KW-0732">Signal</keyword>
<dbReference type="AlphaFoldDB" id="A0A370I775"/>
<keyword evidence="3" id="KW-1185">Reference proteome</keyword>